<dbReference type="EMBL" id="BRXW01000032">
    <property type="protein sequence ID" value="GMI01236.1"/>
    <property type="molecule type" value="Genomic_DNA"/>
</dbReference>
<keyword evidence="2" id="KW-1185">Reference proteome</keyword>
<gene>
    <name evidence="1" type="ORF">TrLO_g9519</name>
</gene>
<evidence type="ECO:0000313" key="2">
    <source>
        <dbReference type="Proteomes" id="UP001165122"/>
    </source>
</evidence>
<dbReference type="Proteomes" id="UP001165122">
    <property type="component" value="Unassembled WGS sequence"/>
</dbReference>
<reference evidence="2" key="1">
    <citation type="journal article" date="2023" name="Commun. Biol.">
        <title>Genome analysis of Parmales, the sister group of diatoms, reveals the evolutionary specialization of diatoms from phago-mixotrophs to photoautotrophs.</title>
        <authorList>
            <person name="Ban H."/>
            <person name="Sato S."/>
            <person name="Yoshikawa S."/>
            <person name="Yamada K."/>
            <person name="Nakamura Y."/>
            <person name="Ichinomiya M."/>
            <person name="Sato N."/>
            <person name="Blanc-Mathieu R."/>
            <person name="Endo H."/>
            <person name="Kuwata A."/>
            <person name="Ogata H."/>
        </authorList>
    </citation>
    <scope>NUCLEOTIDE SEQUENCE [LARGE SCALE GENOMIC DNA]</scope>
    <source>
        <strain evidence="2">NIES 3700</strain>
    </source>
</reference>
<proteinExistence type="predicted"/>
<name>A0A9W7C7S4_9STRA</name>
<organism evidence="1 2">
    <name type="scientific">Triparma laevis f. longispina</name>
    <dbReference type="NCBI Taxonomy" id="1714387"/>
    <lineage>
        <taxon>Eukaryota</taxon>
        <taxon>Sar</taxon>
        <taxon>Stramenopiles</taxon>
        <taxon>Ochrophyta</taxon>
        <taxon>Bolidophyceae</taxon>
        <taxon>Parmales</taxon>
        <taxon>Triparmaceae</taxon>
        <taxon>Triparma</taxon>
    </lineage>
</organism>
<dbReference type="InterPro" id="IPR036196">
    <property type="entry name" value="Ptyr_pPase_sf"/>
</dbReference>
<dbReference type="Gene3D" id="3.40.50.2300">
    <property type="match status" value="1"/>
</dbReference>
<evidence type="ECO:0000313" key="1">
    <source>
        <dbReference type="EMBL" id="GMI01236.1"/>
    </source>
</evidence>
<evidence type="ECO:0008006" key="3">
    <source>
        <dbReference type="Google" id="ProtNLM"/>
    </source>
</evidence>
<protein>
    <recommendedName>
        <fullName evidence="3">Phosphotyrosine protein phosphatase I domain-containing protein</fullName>
    </recommendedName>
</protein>
<comment type="caution">
    <text evidence="1">The sequence shown here is derived from an EMBL/GenBank/DDBJ whole genome shotgun (WGS) entry which is preliminary data.</text>
</comment>
<dbReference type="AlphaFoldDB" id="A0A9W7C7S4"/>
<sequence>MDSADDIGDILFICGRNTSRSKLAEAFALSSGLSASSCGLTITEAEITASSTTINPRAITALSSNYSINIPLPAPRSIDALLNQQSYDHVILLCDCLQPSDSNKVLQLSRKNSYEIWNIVKPSHTKNGFEVACKQIRGEMGKLGWL</sequence>
<dbReference type="SUPFAM" id="SSF52788">
    <property type="entry name" value="Phosphotyrosine protein phosphatases I"/>
    <property type="match status" value="1"/>
</dbReference>
<accession>A0A9W7C7S4</accession>